<dbReference type="EMBL" id="JBIMZQ010000049">
    <property type="protein sequence ID" value="KAL3659096.1"/>
    <property type="molecule type" value="Genomic_DNA"/>
</dbReference>
<proteinExistence type="predicted"/>
<evidence type="ECO:0008006" key="3">
    <source>
        <dbReference type="Google" id="ProtNLM"/>
    </source>
</evidence>
<evidence type="ECO:0000313" key="2">
    <source>
        <dbReference type="Proteomes" id="UP001632037"/>
    </source>
</evidence>
<keyword evidence="2" id="KW-1185">Reference proteome</keyword>
<dbReference type="PANTHER" id="PTHR43102:SF2">
    <property type="entry name" value="GAF DOMAIN-CONTAINING PROTEIN"/>
    <property type="match status" value="1"/>
</dbReference>
<name>A0ABD3F0G9_9STRA</name>
<dbReference type="Proteomes" id="UP001632037">
    <property type="component" value="Unassembled WGS sequence"/>
</dbReference>
<reference evidence="1 2" key="1">
    <citation type="submission" date="2024-09" db="EMBL/GenBank/DDBJ databases">
        <title>Genome sequencing and assembly of Phytophthora oleae, isolate VK10A, causative agent of rot of olive drupes.</title>
        <authorList>
            <person name="Conti Taguali S."/>
            <person name="Riolo M."/>
            <person name="La Spada F."/>
            <person name="Cacciola S.O."/>
            <person name="Dionisio G."/>
        </authorList>
    </citation>
    <scope>NUCLEOTIDE SEQUENCE [LARGE SCALE GENOMIC DNA]</scope>
    <source>
        <strain evidence="1 2">VK10A</strain>
    </source>
</reference>
<dbReference type="AlphaFoldDB" id="A0ABD3F0G9"/>
<comment type="caution">
    <text evidence="1">The sequence shown here is derived from an EMBL/GenBank/DDBJ whole genome shotgun (WGS) entry which is preliminary data.</text>
</comment>
<evidence type="ECO:0000313" key="1">
    <source>
        <dbReference type="EMBL" id="KAL3659096.1"/>
    </source>
</evidence>
<gene>
    <name evidence="1" type="ORF">V7S43_015980</name>
</gene>
<accession>A0ABD3F0G9</accession>
<sequence>MWSSQESPPIRRLRTWGRSQPIALSMDVVENNAASSESSVTASDANFSRFSMSQLTIEPRSSPDTLLSDLELLRRARNVHASTDFGAIAAGIEEGGAWQVIETVDRFSIFRRHGVTRSKRRTVQREARTEVLCVGRLDASLDEVIRILCPDSEAEHNATMRGLYDKNFIFGTIDRSNRYWKSECDAVDGEQLSLKTSSFVHTKPFGHNEQWCYLDFFQRNAERDGFTISQRCLRPDKSTPGRVAGGHARVHQLHRLAASYLVVQLPDRRGLHVVFHCWFDPVGSNLSCHGRPRSLSDSTTIPLRVNSRREAKAQDRRLLALARGVAQLPAYMRRRRFSLERLSVPVENTRCPCCTCSLSTVKLTLATGLSDWKRLKKKRCYLCGYLVCGVCWSTAQMETDTGRVASIVACTRCNISIKSNRPERECISSEERLQS</sequence>
<organism evidence="1 2">
    <name type="scientific">Phytophthora oleae</name>
    <dbReference type="NCBI Taxonomy" id="2107226"/>
    <lineage>
        <taxon>Eukaryota</taxon>
        <taxon>Sar</taxon>
        <taxon>Stramenopiles</taxon>
        <taxon>Oomycota</taxon>
        <taxon>Peronosporomycetes</taxon>
        <taxon>Peronosporales</taxon>
        <taxon>Peronosporaceae</taxon>
        <taxon>Phytophthora</taxon>
    </lineage>
</organism>
<protein>
    <recommendedName>
        <fullName evidence="3">FYVE-type domain-containing protein</fullName>
    </recommendedName>
</protein>
<dbReference type="PANTHER" id="PTHR43102">
    <property type="entry name" value="SLR1143 PROTEIN"/>
    <property type="match status" value="1"/>
</dbReference>